<evidence type="ECO:0000313" key="1">
    <source>
        <dbReference type="EMBL" id="EXA46506.1"/>
    </source>
</evidence>
<dbReference type="AlphaFoldDB" id="W9PU18"/>
<name>W9PU18_FUSOX</name>
<dbReference type="OrthoDB" id="5093612at2759"/>
<gene>
    <name evidence="1" type="ORF">FOVG_03874</name>
</gene>
<proteinExistence type="predicted"/>
<dbReference type="HOGENOM" id="CLU_080205_0_0_1"/>
<organism evidence="1">
    <name type="scientific">Fusarium oxysporum f. sp. pisi HDV247</name>
    <dbReference type="NCBI Taxonomy" id="1080344"/>
    <lineage>
        <taxon>Eukaryota</taxon>
        <taxon>Fungi</taxon>
        <taxon>Dikarya</taxon>
        <taxon>Ascomycota</taxon>
        <taxon>Pezizomycotina</taxon>
        <taxon>Sordariomycetes</taxon>
        <taxon>Hypocreomycetidae</taxon>
        <taxon>Hypocreales</taxon>
        <taxon>Nectriaceae</taxon>
        <taxon>Fusarium</taxon>
        <taxon>Fusarium oxysporum species complex</taxon>
    </lineage>
</organism>
<reference evidence="1" key="2">
    <citation type="submission" date="2012-05" db="EMBL/GenBank/DDBJ databases">
        <title>Annotation of the Genome Sequence of Fusarium oxysporum HDV247.</title>
        <authorList>
            <consortium name="The Broad Institute Genomics Platform"/>
            <person name="Ma L.-J."/>
            <person name="Corby-Kistler H."/>
            <person name="Broz K."/>
            <person name="Gale L.R."/>
            <person name="Jonkers W."/>
            <person name="O'Donnell K."/>
            <person name="Ploetz R."/>
            <person name="Steinberg C."/>
            <person name="Schwartz D.C."/>
            <person name="VanEtten H."/>
            <person name="Zhou S."/>
            <person name="Young S.K."/>
            <person name="Zeng Q."/>
            <person name="Gargeya S."/>
            <person name="Fitzgerald M."/>
            <person name="Abouelleil A."/>
            <person name="Alvarado L."/>
            <person name="Chapman S.B."/>
            <person name="Gainer-Dewar J."/>
            <person name="Goldberg J."/>
            <person name="Griggs A."/>
            <person name="Gujja S."/>
            <person name="Hansen M."/>
            <person name="Howarth C."/>
            <person name="Imamovic A."/>
            <person name="Ireland A."/>
            <person name="Larimer J."/>
            <person name="McCowan C."/>
            <person name="Murphy C."/>
            <person name="Pearson M."/>
            <person name="Poon T.W."/>
            <person name="Priest M."/>
            <person name="Roberts A."/>
            <person name="Saif S."/>
            <person name="Shea T."/>
            <person name="Sykes S."/>
            <person name="Wortman J."/>
            <person name="Nusbaum C."/>
            <person name="Birren B."/>
        </authorList>
    </citation>
    <scope>NUCLEOTIDE SEQUENCE</scope>
    <source>
        <strain evidence="1">HDV247</strain>
    </source>
</reference>
<accession>W9PU18</accession>
<dbReference type="Proteomes" id="UP000030751">
    <property type="component" value="Unassembled WGS sequence"/>
</dbReference>
<protein>
    <submittedName>
        <fullName evidence="1">Uncharacterized protein</fullName>
    </submittedName>
</protein>
<sequence>MSVISNTQLGIDQWENAIGRYDHRQAFASLIWALFPEIMTPPPPSSFLDPVTADYNDALHFMAMYQDAPFEPPPREGDLIGNALEYRNAAPNLFSLSGSQPTDQEAHNDRYTFMGETAFQTLAPLDPHGSALVANFTLFLEQCGDLFLVLSGRWVKAKHQYSPSSALNRARPQSNDVSSYLQRMRQDGSFQDPSSMGILSIVDTFILLGYLQTPEDVQEYMIIVGKSICQILSIGREYPWGGFTLRLQKPLYTTHRRARAKKVLLFHMSETVHKEKQYATTQENCTQTIDEYGSDCLTESAN</sequence>
<reference evidence="1" key="1">
    <citation type="submission" date="2011-10" db="EMBL/GenBank/DDBJ databases">
        <title>The Genome Sequence of Fusarium oxysporum HDV247.</title>
        <authorList>
            <consortium name="The Broad Institute Genome Sequencing Platform"/>
            <person name="Ma L.-J."/>
            <person name="Gale L.R."/>
            <person name="Schwartz D.C."/>
            <person name="Zhou S."/>
            <person name="Corby-Kistler H."/>
            <person name="Young S.K."/>
            <person name="Zeng Q."/>
            <person name="Gargeya S."/>
            <person name="Fitzgerald M."/>
            <person name="Haas B."/>
            <person name="Abouelleil A."/>
            <person name="Alvarado L."/>
            <person name="Arachchi H.M."/>
            <person name="Berlin A."/>
            <person name="Brown A."/>
            <person name="Chapman S.B."/>
            <person name="Chen Z."/>
            <person name="Dunbar C."/>
            <person name="Freedman E."/>
            <person name="Gearin G."/>
            <person name="Goldberg J."/>
            <person name="Griggs A."/>
            <person name="Gujja S."/>
            <person name="Heiman D."/>
            <person name="Howarth C."/>
            <person name="Larson L."/>
            <person name="Lui A."/>
            <person name="MacDonald P.J.P."/>
            <person name="Montmayeur A."/>
            <person name="Murphy C."/>
            <person name="Neiman D."/>
            <person name="Pearson M."/>
            <person name="Priest M."/>
            <person name="Roberts A."/>
            <person name="Saif S."/>
            <person name="Shea T."/>
            <person name="Shenoy N."/>
            <person name="Sisk P."/>
            <person name="Stolte C."/>
            <person name="Sykes S."/>
            <person name="Wortman J."/>
            <person name="Nusbaum C."/>
            <person name="Birren B."/>
        </authorList>
    </citation>
    <scope>NUCLEOTIDE SEQUENCE [LARGE SCALE GENOMIC DNA]</scope>
    <source>
        <strain evidence="1">HDV247</strain>
    </source>
</reference>
<dbReference type="EMBL" id="JH650970">
    <property type="protein sequence ID" value="EXA46506.1"/>
    <property type="molecule type" value="Genomic_DNA"/>
</dbReference>